<feature type="transmembrane region" description="Helical" evidence="7">
    <location>
        <begin position="135"/>
        <end position="162"/>
    </location>
</feature>
<feature type="transmembrane region" description="Helical" evidence="7">
    <location>
        <begin position="99"/>
        <end position="123"/>
    </location>
</feature>
<evidence type="ECO:0000256" key="1">
    <source>
        <dbReference type="ARBA" id="ARBA00004651"/>
    </source>
</evidence>
<sequence>MVRYLLRRLPSALLVLFLSSILIFLVMRLVPGDPAVALAGPDATPESLAAIRHSLGLDEPLPRQYLSWIGHVLTFDLGRSYVLGGQISELVLSGLVDTAVLAGAALLVAVTVALVASVAVVVWPTRLLTASVGAAGTAAIALPPFVTGVLLVLVFAVAVPVLPSGGVPPDGLLAAPDLTVQYLLLPALCLALPVAAALTRFLTEALRTEMARPYVTTARAVGVSRWQLVTRTALRNALPTTVTALGLQTGQLLGGAVLVEAIFAWPGIGQLLQQGIGRRDYPVVQVLLLISVAVFVTIQLVTDLVHAYLDPRIRIGGTS</sequence>
<evidence type="ECO:0000256" key="5">
    <source>
        <dbReference type="ARBA" id="ARBA00022989"/>
    </source>
</evidence>
<dbReference type="PANTHER" id="PTHR43163">
    <property type="entry name" value="DIPEPTIDE TRANSPORT SYSTEM PERMEASE PROTEIN DPPB-RELATED"/>
    <property type="match status" value="1"/>
</dbReference>
<accession>A0A9X4M1S1</accession>
<name>A0A9X4M1S1_9ACTN</name>
<dbReference type="CDD" id="cd06261">
    <property type="entry name" value="TM_PBP2"/>
    <property type="match status" value="1"/>
</dbReference>
<comment type="subcellular location">
    <subcellularLocation>
        <location evidence="1 7">Cell membrane</location>
        <topology evidence="1 7">Multi-pass membrane protein</topology>
    </subcellularLocation>
</comment>
<dbReference type="EMBL" id="JANRHA010000007">
    <property type="protein sequence ID" value="MDG3015239.1"/>
    <property type="molecule type" value="Genomic_DNA"/>
</dbReference>
<dbReference type="PROSITE" id="PS50928">
    <property type="entry name" value="ABC_TM1"/>
    <property type="match status" value="1"/>
</dbReference>
<comment type="similarity">
    <text evidence="7">Belongs to the binding-protein-dependent transport system permease family.</text>
</comment>
<dbReference type="PANTHER" id="PTHR43163:SF6">
    <property type="entry name" value="DIPEPTIDE TRANSPORT SYSTEM PERMEASE PROTEIN DPPB-RELATED"/>
    <property type="match status" value="1"/>
</dbReference>
<dbReference type="Proteomes" id="UP001152755">
    <property type="component" value="Unassembled WGS sequence"/>
</dbReference>
<dbReference type="InterPro" id="IPR000515">
    <property type="entry name" value="MetI-like"/>
</dbReference>
<dbReference type="InterPro" id="IPR045621">
    <property type="entry name" value="BPD_transp_1_N"/>
</dbReference>
<dbReference type="Gene3D" id="1.10.3720.10">
    <property type="entry name" value="MetI-like"/>
    <property type="match status" value="1"/>
</dbReference>
<comment type="caution">
    <text evidence="9">The sequence shown here is derived from an EMBL/GenBank/DDBJ whole genome shotgun (WGS) entry which is preliminary data.</text>
</comment>
<organism evidence="9 10">
    <name type="scientific">Speluncibacter jeojiensis</name>
    <dbReference type="NCBI Taxonomy" id="2710754"/>
    <lineage>
        <taxon>Bacteria</taxon>
        <taxon>Bacillati</taxon>
        <taxon>Actinomycetota</taxon>
        <taxon>Actinomycetes</taxon>
        <taxon>Mycobacteriales</taxon>
        <taxon>Speluncibacteraceae</taxon>
        <taxon>Speluncibacter</taxon>
    </lineage>
</organism>
<dbReference type="Pfam" id="PF19300">
    <property type="entry name" value="BPD_transp_1_N"/>
    <property type="match status" value="1"/>
</dbReference>
<dbReference type="GO" id="GO:0005886">
    <property type="term" value="C:plasma membrane"/>
    <property type="evidence" value="ECO:0007669"/>
    <property type="project" value="UniProtKB-SubCell"/>
</dbReference>
<evidence type="ECO:0000313" key="9">
    <source>
        <dbReference type="EMBL" id="MDG3015239.1"/>
    </source>
</evidence>
<keyword evidence="4 7" id="KW-0812">Transmembrane</keyword>
<dbReference type="Pfam" id="PF00528">
    <property type="entry name" value="BPD_transp_1"/>
    <property type="match status" value="1"/>
</dbReference>
<keyword evidence="6 7" id="KW-0472">Membrane</keyword>
<feature type="transmembrane region" description="Helical" evidence="7">
    <location>
        <begin position="286"/>
        <end position="309"/>
    </location>
</feature>
<dbReference type="GO" id="GO:0055085">
    <property type="term" value="P:transmembrane transport"/>
    <property type="evidence" value="ECO:0007669"/>
    <property type="project" value="InterPro"/>
</dbReference>
<keyword evidence="2 7" id="KW-0813">Transport</keyword>
<dbReference type="RefSeq" id="WP_332519951.1">
    <property type="nucleotide sequence ID" value="NZ_JANRHA010000007.1"/>
</dbReference>
<feature type="domain" description="ABC transmembrane type-1" evidence="8">
    <location>
        <begin position="95"/>
        <end position="302"/>
    </location>
</feature>
<dbReference type="AlphaFoldDB" id="A0A9X4M1S1"/>
<feature type="transmembrane region" description="Helical" evidence="7">
    <location>
        <begin position="12"/>
        <end position="30"/>
    </location>
</feature>
<feature type="transmembrane region" description="Helical" evidence="7">
    <location>
        <begin position="182"/>
        <end position="202"/>
    </location>
</feature>
<gene>
    <name evidence="9" type="ORF">NVS88_11825</name>
</gene>
<keyword evidence="3" id="KW-1003">Cell membrane</keyword>
<evidence type="ECO:0000313" key="10">
    <source>
        <dbReference type="Proteomes" id="UP001152755"/>
    </source>
</evidence>
<reference evidence="9" key="1">
    <citation type="submission" date="2022-08" db="EMBL/GenBank/DDBJ databases">
        <title>Genome analysis of Corynebacteriales strain.</title>
        <authorList>
            <person name="Lee S.D."/>
        </authorList>
    </citation>
    <scope>NUCLEOTIDE SEQUENCE</scope>
    <source>
        <strain evidence="9">D3-21</strain>
    </source>
</reference>
<proteinExistence type="inferred from homology"/>
<protein>
    <submittedName>
        <fullName evidence="9">ABC transporter permease</fullName>
    </submittedName>
</protein>
<keyword evidence="10" id="KW-1185">Reference proteome</keyword>
<evidence type="ECO:0000256" key="2">
    <source>
        <dbReference type="ARBA" id="ARBA00022448"/>
    </source>
</evidence>
<evidence type="ECO:0000256" key="6">
    <source>
        <dbReference type="ARBA" id="ARBA00023136"/>
    </source>
</evidence>
<evidence type="ECO:0000256" key="3">
    <source>
        <dbReference type="ARBA" id="ARBA00022475"/>
    </source>
</evidence>
<keyword evidence="5 7" id="KW-1133">Transmembrane helix</keyword>
<dbReference type="InterPro" id="IPR035906">
    <property type="entry name" value="MetI-like_sf"/>
</dbReference>
<dbReference type="SUPFAM" id="SSF161098">
    <property type="entry name" value="MetI-like"/>
    <property type="match status" value="1"/>
</dbReference>
<evidence type="ECO:0000259" key="8">
    <source>
        <dbReference type="PROSITE" id="PS50928"/>
    </source>
</evidence>
<evidence type="ECO:0000256" key="7">
    <source>
        <dbReference type="RuleBase" id="RU363032"/>
    </source>
</evidence>
<evidence type="ECO:0000256" key="4">
    <source>
        <dbReference type="ARBA" id="ARBA00022692"/>
    </source>
</evidence>